<reference evidence="1 3" key="1">
    <citation type="journal article" date="2018" name="Elife">
        <title>Discovery and characterization of a prevalent human gut bacterial enzyme sufficient for the inactivation of a family of plant toxins.</title>
        <authorList>
            <person name="Koppel N."/>
            <person name="Bisanz J.E."/>
            <person name="Pandelia M.E."/>
            <person name="Turnbaugh P.J."/>
            <person name="Balskus E.P."/>
        </authorList>
    </citation>
    <scope>NUCLEOTIDE SEQUENCE [LARGE SCALE GENOMIC DNA]</scope>
    <source>
        <strain evidence="1 3">DSM 16107</strain>
    </source>
</reference>
<gene>
    <name evidence="1" type="ORF">C1876_13480</name>
    <name evidence="2" type="ORF">DMP09_06555</name>
</gene>
<dbReference type="InterPro" id="IPR018490">
    <property type="entry name" value="cNMP-bd_dom_sf"/>
</dbReference>
<dbReference type="SUPFAM" id="SSF46785">
    <property type="entry name" value="Winged helix' DNA-binding domain"/>
    <property type="match status" value="1"/>
</dbReference>
<dbReference type="Proteomes" id="UP000270112">
    <property type="component" value="Unassembled WGS sequence"/>
</dbReference>
<proteinExistence type="predicted"/>
<reference evidence="2" key="3">
    <citation type="journal article" date="2019" name="Microbiol. Resour. Announc.">
        <title>Draft Genome Sequences of Type Strains of Gordonibacter faecihominis, Paraeggerthella hongkongensis, Parvibacter caecicola,Slackia equolifaciens, Slackia faecicanis, and Slackia isoflavoniconvertens.</title>
        <authorList>
            <person name="Danylec N."/>
            <person name="Stoll D.A."/>
            <person name="Dotsch A."/>
            <person name="Huch M."/>
        </authorList>
    </citation>
    <scope>NUCLEOTIDE SEQUENCE</scope>
    <source>
        <strain evidence="2">DSM 16107</strain>
    </source>
</reference>
<organism evidence="2 4">
    <name type="scientific">Eggerthella sinensis</name>
    <dbReference type="NCBI Taxonomy" id="242230"/>
    <lineage>
        <taxon>Bacteria</taxon>
        <taxon>Bacillati</taxon>
        <taxon>Actinomycetota</taxon>
        <taxon>Coriobacteriia</taxon>
        <taxon>Eggerthellales</taxon>
        <taxon>Eggerthellaceae</taxon>
        <taxon>Eggerthella</taxon>
    </lineage>
</organism>
<keyword evidence="3" id="KW-1185">Reference proteome</keyword>
<dbReference type="EMBL" id="PPTT01000026">
    <property type="protein sequence ID" value="RDB67444.1"/>
    <property type="molecule type" value="Genomic_DNA"/>
</dbReference>
<dbReference type="SUPFAM" id="SSF51206">
    <property type="entry name" value="cAMP-binding domain-like"/>
    <property type="match status" value="1"/>
</dbReference>
<dbReference type="InterPro" id="IPR014710">
    <property type="entry name" value="RmlC-like_jellyroll"/>
</dbReference>
<comment type="caution">
    <text evidence="2">The sequence shown here is derived from an EMBL/GenBank/DDBJ whole genome shotgun (WGS) entry which is preliminary data.</text>
</comment>
<sequence length="244" mass="27652">MRLRGLQGHNDATSILLTSSLHRKMDFDRYLEQGAVTKLFRLEELDATCERPDDPYLFYVQSGAIEVGIKRDDGRKLSYFYVRGSGDAAIAGLPGYLSLGSSRLTFRAVRNTVLISFTRGQVRALMHKDDAFYDDVMHALHMSMAQLGHRIDAANQQSTSRRMLLWLEKLCEANEPDADGVYRIPCNLIVDEISGLLEIHYATCNKLLKSLKDQGIASKTKTHLEIMDRAEVQRLLLEENPVLY</sequence>
<dbReference type="RefSeq" id="WP_114547244.1">
    <property type="nucleotide sequence ID" value="NZ_PPTT01000026.1"/>
</dbReference>
<dbReference type="Proteomes" id="UP000253817">
    <property type="component" value="Unassembled WGS sequence"/>
</dbReference>
<dbReference type="EMBL" id="QICC01000019">
    <property type="protein sequence ID" value="RNM42124.1"/>
    <property type="molecule type" value="Genomic_DNA"/>
</dbReference>
<protein>
    <recommendedName>
        <fullName evidence="5">Crp/Fnr family transcriptional regulator</fullName>
    </recommendedName>
</protein>
<reference evidence="4" key="2">
    <citation type="submission" date="2018-05" db="EMBL/GenBank/DDBJ databases">
        <title>Genome Sequencing of selected type strains of the family Eggerthellaceae.</title>
        <authorList>
            <person name="Danylec N."/>
            <person name="Stoll D.A."/>
            <person name="Doetsch A."/>
            <person name="Huch M."/>
        </authorList>
    </citation>
    <scope>NUCLEOTIDE SEQUENCE [LARGE SCALE GENOMIC DNA]</scope>
    <source>
        <strain evidence="4">DSM 16107</strain>
    </source>
</reference>
<dbReference type="AlphaFoldDB" id="A0A3N0IYS0"/>
<evidence type="ECO:0000313" key="2">
    <source>
        <dbReference type="EMBL" id="RNM42124.1"/>
    </source>
</evidence>
<evidence type="ECO:0000313" key="4">
    <source>
        <dbReference type="Proteomes" id="UP000270112"/>
    </source>
</evidence>
<dbReference type="OrthoDB" id="3172388at2"/>
<evidence type="ECO:0000313" key="3">
    <source>
        <dbReference type="Proteomes" id="UP000253817"/>
    </source>
</evidence>
<name>A0A3N0IYS0_9ACTN</name>
<evidence type="ECO:0000313" key="1">
    <source>
        <dbReference type="EMBL" id="RDB67444.1"/>
    </source>
</evidence>
<dbReference type="Gene3D" id="2.60.120.10">
    <property type="entry name" value="Jelly Rolls"/>
    <property type="match status" value="1"/>
</dbReference>
<accession>A0A3N0IYS0</accession>
<evidence type="ECO:0008006" key="5">
    <source>
        <dbReference type="Google" id="ProtNLM"/>
    </source>
</evidence>
<dbReference type="InterPro" id="IPR036390">
    <property type="entry name" value="WH_DNA-bd_sf"/>
</dbReference>